<organism evidence="18 19">
    <name type="scientific">Filimonas zeae</name>
    <dbReference type="NCBI Taxonomy" id="1737353"/>
    <lineage>
        <taxon>Bacteria</taxon>
        <taxon>Pseudomonadati</taxon>
        <taxon>Bacteroidota</taxon>
        <taxon>Chitinophagia</taxon>
        <taxon>Chitinophagales</taxon>
        <taxon>Chitinophagaceae</taxon>
        <taxon>Filimonas</taxon>
    </lineage>
</organism>
<keyword evidence="5" id="KW-0121">Carboxypeptidase</keyword>
<keyword evidence="11 15" id="KW-1133">Transmembrane helix</keyword>
<evidence type="ECO:0000313" key="19">
    <source>
        <dbReference type="Proteomes" id="UP000627292"/>
    </source>
</evidence>
<feature type="domain" description="Penicillin-binding protein dimerisation" evidence="17">
    <location>
        <begin position="51"/>
        <end position="216"/>
    </location>
</feature>
<dbReference type="Gene3D" id="3.90.1310.10">
    <property type="entry name" value="Penicillin-binding protein 2a (Domain 2)"/>
    <property type="match status" value="1"/>
</dbReference>
<keyword evidence="4" id="KW-0997">Cell inner membrane</keyword>
<name>A0A917IP41_9BACT</name>
<comment type="subcellular location">
    <subcellularLocation>
        <location evidence="2">Cell membrane</location>
    </subcellularLocation>
    <subcellularLocation>
        <location evidence="1">Membrane</location>
        <topology evidence="1">Single-pass membrane protein</topology>
    </subcellularLocation>
</comment>
<dbReference type="GO" id="GO:0071555">
    <property type="term" value="P:cell wall organization"/>
    <property type="evidence" value="ECO:0007669"/>
    <property type="project" value="UniProtKB-KW"/>
</dbReference>
<keyword evidence="7 15" id="KW-0812">Transmembrane</keyword>
<dbReference type="InterPro" id="IPR017790">
    <property type="entry name" value="Penicillin-binding_protein_2"/>
</dbReference>
<keyword evidence="10" id="KW-0573">Peptidoglycan synthesis</keyword>
<evidence type="ECO:0000259" key="17">
    <source>
        <dbReference type="Pfam" id="PF03717"/>
    </source>
</evidence>
<evidence type="ECO:0000256" key="14">
    <source>
        <dbReference type="SAM" id="MobiDB-lite"/>
    </source>
</evidence>
<feature type="transmembrane region" description="Helical" evidence="15">
    <location>
        <begin position="12"/>
        <end position="33"/>
    </location>
</feature>
<dbReference type="Gene3D" id="3.30.1390.30">
    <property type="entry name" value="Penicillin-binding protein 2a, domain 3"/>
    <property type="match status" value="1"/>
</dbReference>
<keyword evidence="12 15" id="KW-0472">Membrane</keyword>
<dbReference type="InterPro" id="IPR050515">
    <property type="entry name" value="Beta-lactam/transpept"/>
</dbReference>
<feature type="region of interest" description="Disordered" evidence="14">
    <location>
        <begin position="649"/>
        <end position="710"/>
    </location>
</feature>
<evidence type="ECO:0000256" key="4">
    <source>
        <dbReference type="ARBA" id="ARBA00022519"/>
    </source>
</evidence>
<dbReference type="RefSeq" id="WP_188950471.1">
    <property type="nucleotide sequence ID" value="NZ_BMIB01000001.1"/>
</dbReference>
<dbReference type="Pfam" id="PF00905">
    <property type="entry name" value="Transpeptidase"/>
    <property type="match status" value="1"/>
</dbReference>
<evidence type="ECO:0000256" key="3">
    <source>
        <dbReference type="ARBA" id="ARBA00022475"/>
    </source>
</evidence>
<evidence type="ECO:0000256" key="2">
    <source>
        <dbReference type="ARBA" id="ARBA00004236"/>
    </source>
</evidence>
<evidence type="ECO:0000256" key="1">
    <source>
        <dbReference type="ARBA" id="ARBA00004167"/>
    </source>
</evidence>
<evidence type="ECO:0000256" key="10">
    <source>
        <dbReference type="ARBA" id="ARBA00022984"/>
    </source>
</evidence>
<evidence type="ECO:0000256" key="6">
    <source>
        <dbReference type="ARBA" id="ARBA00022670"/>
    </source>
</evidence>
<dbReference type="InterPro" id="IPR012338">
    <property type="entry name" value="Beta-lactam/transpept-like"/>
</dbReference>
<protein>
    <submittedName>
        <fullName evidence="18">Penicillin-binding protein 2</fullName>
    </submittedName>
</protein>
<dbReference type="InterPro" id="IPR001460">
    <property type="entry name" value="PCN-bd_Tpept"/>
</dbReference>
<dbReference type="PANTHER" id="PTHR30627">
    <property type="entry name" value="PEPTIDOGLYCAN D,D-TRANSPEPTIDASE"/>
    <property type="match status" value="1"/>
</dbReference>
<proteinExistence type="predicted"/>
<evidence type="ECO:0000256" key="11">
    <source>
        <dbReference type="ARBA" id="ARBA00022989"/>
    </source>
</evidence>
<dbReference type="GO" id="GO:0006508">
    <property type="term" value="P:proteolysis"/>
    <property type="evidence" value="ECO:0007669"/>
    <property type="project" value="UniProtKB-KW"/>
</dbReference>
<feature type="domain" description="Penicillin-binding protein transpeptidase" evidence="16">
    <location>
        <begin position="256"/>
        <end position="585"/>
    </location>
</feature>
<dbReference type="Pfam" id="PF03717">
    <property type="entry name" value="PBP_dimer"/>
    <property type="match status" value="1"/>
</dbReference>
<dbReference type="PANTHER" id="PTHR30627:SF2">
    <property type="entry name" value="PEPTIDOGLYCAN D,D-TRANSPEPTIDASE MRDA"/>
    <property type="match status" value="1"/>
</dbReference>
<keyword evidence="9" id="KW-0133">Cell shape</keyword>
<evidence type="ECO:0000256" key="9">
    <source>
        <dbReference type="ARBA" id="ARBA00022960"/>
    </source>
</evidence>
<evidence type="ECO:0000256" key="7">
    <source>
        <dbReference type="ARBA" id="ARBA00022692"/>
    </source>
</evidence>
<keyword evidence="6" id="KW-0645">Protease</keyword>
<dbReference type="Proteomes" id="UP000627292">
    <property type="component" value="Unassembled WGS sequence"/>
</dbReference>
<dbReference type="GO" id="GO:0008658">
    <property type="term" value="F:penicillin binding"/>
    <property type="evidence" value="ECO:0007669"/>
    <property type="project" value="InterPro"/>
</dbReference>
<evidence type="ECO:0000256" key="15">
    <source>
        <dbReference type="SAM" id="Phobius"/>
    </source>
</evidence>
<dbReference type="InterPro" id="IPR005311">
    <property type="entry name" value="PBP_dimer"/>
</dbReference>
<gene>
    <name evidence="18" type="primary">pbpA</name>
    <name evidence="18" type="ORF">GCM10011379_05760</name>
</gene>
<dbReference type="GO" id="GO:0005886">
    <property type="term" value="C:plasma membrane"/>
    <property type="evidence" value="ECO:0007669"/>
    <property type="project" value="UniProtKB-SubCell"/>
</dbReference>
<dbReference type="AlphaFoldDB" id="A0A917IP41"/>
<dbReference type="SUPFAM" id="SSF56519">
    <property type="entry name" value="Penicillin binding protein dimerisation domain"/>
    <property type="match status" value="1"/>
</dbReference>
<evidence type="ECO:0000256" key="8">
    <source>
        <dbReference type="ARBA" id="ARBA00022801"/>
    </source>
</evidence>
<evidence type="ECO:0000256" key="13">
    <source>
        <dbReference type="ARBA" id="ARBA00023316"/>
    </source>
</evidence>
<dbReference type="GO" id="GO:0009252">
    <property type="term" value="P:peptidoglycan biosynthetic process"/>
    <property type="evidence" value="ECO:0007669"/>
    <property type="project" value="UniProtKB-KW"/>
</dbReference>
<dbReference type="NCBIfam" id="TIGR03423">
    <property type="entry name" value="pbp2_mrdA"/>
    <property type="match status" value="1"/>
</dbReference>
<dbReference type="InterPro" id="IPR036138">
    <property type="entry name" value="PBP_dimer_sf"/>
</dbReference>
<evidence type="ECO:0000256" key="12">
    <source>
        <dbReference type="ARBA" id="ARBA00023136"/>
    </source>
</evidence>
<dbReference type="GO" id="GO:0008360">
    <property type="term" value="P:regulation of cell shape"/>
    <property type="evidence" value="ECO:0007669"/>
    <property type="project" value="UniProtKB-KW"/>
</dbReference>
<dbReference type="GO" id="GO:0071972">
    <property type="term" value="F:peptidoglycan L,D-transpeptidase activity"/>
    <property type="evidence" value="ECO:0007669"/>
    <property type="project" value="TreeGrafter"/>
</dbReference>
<comment type="caution">
    <text evidence="18">The sequence shown here is derived from an EMBL/GenBank/DDBJ whole genome shotgun (WGS) entry which is preliminary data.</text>
</comment>
<dbReference type="SUPFAM" id="SSF56601">
    <property type="entry name" value="beta-lactamase/transpeptidase-like"/>
    <property type="match status" value="1"/>
</dbReference>
<keyword evidence="19" id="KW-1185">Reference proteome</keyword>
<keyword evidence="3" id="KW-1003">Cell membrane</keyword>
<evidence type="ECO:0000313" key="18">
    <source>
        <dbReference type="EMBL" id="GGH59217.1"/>
    </source>
</evidence>
<accession>A0A917IP41</accession>
<evidence type="ECO:0000259" key="16">
    <source>
        <dbReference type="Pfam" id="PF00905"/>
    </source>
</evidence>
<reference evidence="18" key="1">
    <citation type="journal article" date="2014" name="Int. J. Syst. Evol. Microbiol.">
        <title>Complete genome sequence of Corynebacterium casei LMG S-19264T (=DSM 44701T), isolated from a smear-ripened cheese.</title>
        <authorList>
            <consortium name="US DOE Joint Genome Institute (JGI-PGF)"/>
            <person name="Walter F."/>
            <person name="Albersmeier A."/>
            <person name="Kalinowski J."/>
            <person name="Ruckert C."/>
        </authorList>
    </citation>
    <scope>NUCLEOTIDE SEQUENCE</scope>
    <source>
        <strain evidence="18">CGMCC 1.15290</strain>
    </source>
</reference>
<dbReference type="GO" id="GO:0009002">
    <property type="term" value="F:serine-type D-Ala-D-Ala carboxypeptidase activity"/>
    <property type="evidence" value="ECO:0007669"/>
    <property type="project" value="InterPro"/>
</dbReference>
<dbReference type="Gene3D" id="3.40.710.10">
    <property type="entry name" value="DD-peptidase/beta-lactamase superfamily"/>
    <property type="match status" value="1"/>
</dbReference>
<evidence type="ECO:0000256" key="5">
    <source>
        <dbReference type="ARBA" id="ARBA00022645"/>
    </source>
</evidence>
<dbReference type="EMBL" id="BMIB01000001">
    <property type="protein sequence ID" value="GGH59217.1"/>
    <property type="molecule type" value="Genomic_DNA"/>
</dbReference>
<keyword evidence="13" id="KW-0961">Cell wall biogenesis/degradation</keyword>
<keyword evidence="8" id="KW-0378">Hydrolase</keyword>
<reference evidence="18" key="2">
    <citation type="submission" date="2020-09" db="EMBL/GenBank/DDBJ databases">
        <authorList>
            <person name="Sun Q."/>
            <person name="Zhou Y."/>
        </authorList>
    </citation>
    <scope>NUCLEOTIDE SEQUENCE</scope>
    <source>
        <strain evidence="18">CGMCC 1.15290</strain>
    </source>
</reference>
<sequence length="710" mass="78965">MPVYNQSRSRIVQIIFLAVFVIILGQLLHLQLFSSNYRMQAESNARYRKVIYPDRGLVYDRKHKAVLGNTIMYDLVVTPGEIKGTDTFAMCKILGIDTAEFKKRIVTAIIKNSRNKPSVFEPLLTPELYAKLNENMYKFRGFVLSDRPVRDYPYAAAANILGYLGEVDTGFLRRHKEDGYEMGDYAGMTGLERTYEKVLMGQRGINYLTRDNLSRIQGPYENGNYDTAAIAGKSLYSSLDIELQELGEKLMGNKVGSIVAIDPRTGGILAMVSSPTYNPNLLTGSQRRKHFSELYTDPRLPLINRAVNGMYSPGSTFKTVVGIIGLTEEVIDPSFTISCSGAFYGCGTGKPKCLDKGTFDLRGAIAVSDNSYFATVFKRLIDQPRYGTADSSLSVFNRYAYSLGLGKRLGIDIPSEKPGNIPTPAYYRKIFGPRWVSCNIISNAIGQGEVQTTVAQLANVMTLIANKGWYYTPHLIDSIESGDQYHLLENYKQKHTIPHITADAFNAIHDGMQGVMDYGTGRWAQVPGVVVCGKTGTVENYLRGVKQKDHAFFGAFAPRDNPRIAIAVMCENAGFGSTSAAPIASLMIEKYLNDSIGGKERKAKVEEIAKMNLIPERMRRAMDSLNRLHRTKDSIARNRDSLKNLRLQKEMNDTLTLEDPNEMDSGNIKEAPAESPAKRDSMPKKVQPKSPAVLPPDQRKPVPAVKPRTT</sequence>